<evidence type="ECO:0000313" key="2">
    <source>
        <dbReference type="Proteomes" id="UP001595476"/>
    </source>
</evidence>
<gene>
    <name evidence="1" type="ORF">ACFOEK_03950</name>
</gene>
<name>A0ABV7H8E1_9GAMM</name>
<organism evidence="1 2">
    <name type="scientific">Litoribrevibacter euphylliae</name>
    <dbReference type="NCBI Taxonomy" id="1834034"/>
    <lineage>
        <taxon>Bacteria</taxon>
        <taxon>Pseudomonadati</taxon>
        <taxon>Pseudomonadota</taxon>
        <taxon>Gammaproteobacteria</taxon>
        <taxon>Oceanospirillales</taxon>
        <taxon>Oceanospirillaceae</taxon>
        <taxon>Litoribrevibacter</taxon>
    </lineage>
</organism>
<sequence>MDAQLNSLNKGVVTPILKTLSQHLKLPDLAELYLLTTAAVSLNRQSHMFQFASDTFGLFRITEAQHLSLWDEQLVKDPDLASKIRGLASQHQFLQSPHQELNINLNYSTAIAVFALSLMPKSFEVGLSLHQQIALINQAFPGFKGINRREWQQANARLNTQDTETCLLSPSKQNNPVPVCA</sequence>
<dbReference type="EMBL" id="JBHRSZ010000002">
    <property type="protein sequence ID" value="MFC3150168.1"/>
    <property type="molecule type" value="Genomic_DNA"/>
</dbReference>
<evidence type="ECO:0000313" key="1">
    <source>
        <dbReference type="EMBL" id="MFC3150168.1"/>
    </source>
</evidence>
<dbReference type="RefSeq" id="WP_386716468.1">
    <property type="nucleotide sequence ID" value="NZ_JBHRSZ010000002.1"/>
</dbReference>
<accession>A0ABV7H8E1</accession>
<comment type="caution">
    <text evidence="1">The sequence shown here is derived from an EMBL/GenBank/DDBJ whole genome shotgun (WGS) entry which is preliminary data.</text>
</comment>
<protein>
    <submittedName>
        <fullName evidence="1">Uncharacterized protein</fullName>
    </submittedName>
</protein>
<reference evidence="2" key="1">
    <citation type="journal article" date="2019" name="Int. J. Syst. Evol. Microbiol.">
        <title>The Global Catalogue of Microorganisms (GCM) 10K type strain sequencing project: providing services to taxonomists for standard genome sequencing and annotation.</title>
        <authorList>
            <consortium name="The Broad Institute Genomics Platform"/>
            <consortium name="The Broad Institute Genome Sequencing Center for Infectious Disease"/>
            <person name="Wu L."/>
            <person name="Ma J."/>
        </authorList>
    </citation>
    <scope>NUCLEOTIDE SEQUENCE [LARGE SCALE GENOMIC DNA]</scope>
    <source>
        <strain evidence="2">KCTC 52438</strain>
    </source>
</reference>
<keyword evidence="2" id="KW-1185">Reference proteome</keyword>
<proteinExistence type="predicted"/>
<dbReference type="Proteomes" id="UP001595476">
    <property type="component" value="Unassembled WGS sequence"/>
</dbReference>